<sequence length="137" mass="15776">MAAKIRPQHLGVVQLRDKLLGLEGRKREQLANVERFLAIQPRRRCCCTFCLFICGLGFDLFILIIRHSVIYIRQVDEAVEDLQVVLRLARDDTVLLCALGIAYGKRGNFESAIKTLKFVLELNPEDRNARMQVFLLF</sequence>
<accession>A0A914S173</accession>
<reference evidence="4" key="1">
    <citation type="submission" date="2022-11" db="UniProtKB">
        <authorList>
            <consortium name="WormBaseParasite"/>
        </authorList>
    </citation>
    <scope>IDENTIFICATION</scope>
</reference>
<evidence type="ECO:0000313" key="3">
    <source>
        <dbReference type="Proteomes" id="UP000887564"/>
    </source>
</evidence>
<dbReference type="WBParaSite" id="PEQ_0001209201-mRNA-1">
    <property type="protein sequence ID" value="PEQ_0001209201-mRNA-1"/>
    <property type="gene ID" value="PEQ_0001209201"/>
</dbReference>
<name>A0A914S173_PAREQ</name>
<keyword evidence="3" id="KW-1185">Reference proteome</keyword>
<keyword evidence="2" id="KW-0812">Transmembrane</keyword>
<feature type="transmembrane region" description="Helical" evidence="2">
    <location>
        <begin position="45"/>
        <end position="65"/>
    </location>
</feature>
<keyword evidence="2" id="KW-1133">Transmembrane helix</keyword>
<dbReference type="AlphaFoldDB" id="A0A914S173"/>
<dbReference type="SUPFAM" id="SSF48452">
    <property type="entry name" value="TPR-like"/>
    <property type="match status" value="1"/>
</dbReference>
<dbReference type="Gene3D" id="1.25.40.10">
    <property type="entry name" value="Tetratricopeptide repeat domain"/>
    <property type="match status" value="1"/>
</dbReference>
<organism evidence="3 4">
    <name type="scientific">Parascaris equorum</name>
    <name type="common">Equine roundworm</name>
    <dbReference type="NCBI Taxonomy" id="6256"/>
    <lineage>
        <taxon>Eukaryota</taxon>
        <taxon>Metazoa</taxon>
        <taxon>Ecdysozoa</taxon>
        <taxon>Nematoda</taxon>
        <taxon>Chromadorea</taxon>
        <taxon>Rhabditida</taxon>
        <taxon>Spirurina</taxon>
        <taxon>Ascaridomorpha</taxon>
        <taxon>Ascaridoidea</taxon>
        <taxon>Ascarididae</taxon>
        <taxon>Parascaris</taxon>
    </lineage>
</organism>
<evidence type="ECO:0000313" key="4">
    <source>
        <dbReference type="WBParaSite" id="PEQ_0001209201-mRNA-1"/>
    </source>
</evidence>
<dbReference type="SMART" id="SM00028">
    <property type="entry name" value="TPR"/>
    <property type="match status" value="1"/>
</dbReference>
<keyword evidence="1" id="KW-0802">TPR repeat</keyword>
<protein>
    <submittedName>
        <fullName evidence="4">Uncharacterized protein</fullName>
    </submittedName>
</protein>
<dbReference type="InterPro" id="IPR019734">
    <property type="entry name" value="TPR_rpt"/>
</dbReference>
<dbReference type="InterPro" id="IPR011990">
    <property type="entry name" value="TPR-like_helical_dom_sf"/>
</dbReference>
<feature type="repeat" description="TPR" evidence="1">
    <location>
        <begin position="93"/>
        <end position="126"/>
    </location>
</feature>
<dbReference type="PROSITE" id="PS50005">
    <property type="entry name" value="TPR"/>
    <property type="match status" value="1"/>
</dbReference>
<dbReference type="Proteomes" id="UP000887564">
    <property type="component" value="Unplaced"/>
</dbReference>
<proteinExistence type="predicted"/>
<evidence type="ECO:0000256" key="1">
    <source>
        <dbReference type="PROSITE-ProRule" id="PRU00339"/>
    </source>
</evidence>
<evidence type="ECO:0000256" key="2">
    <source>
        <dbReference type="SAM" id="Phobius"/>
    </source>
</evidence>
<keyword evidence="2" id="KW-0472">Membrane</keyword>